<dbReference type="InterPro" id="IPR002401">
    <property type="entry name" value="Cyt_P450_E_grp-I"/>
</dbReference>
<accession>A0A9X0DE68</accession>
<dbReference type="GO" id="GO:0004497">
    <property type="term" value="F:monooxygenase activity"/>
    <property type="evidence" value="ECO:0007669"/>
    <property type="project" value="UniProtKB-KW"/>
</dbReference>
<dbReference type="CDD" id="cd11063">
    <property type="entry name" value="CYP52"/>
    <property type="match status" value="1"/>
</dbReference>
<feature type="binding site" description="axial binding residue" evidence="8">
    <location>
        <position position="465"/>
    </location>
    <ligand>
        <name>heme</name>
        <dbReference type="ChEBI" id="CHEBI:30413"/>
    </ligand>
    <ligandPart>
        <name>Fe</name>
        <dbReference type="ChEBI" id="CHEBI:18248"/>
    </ligandPart>
</feature>
<dbReference type="Proteomes" id="UP001152300">
    <property type="component" value="Unassembled WGS sequence"/>
</dbReference>
<dbReference type="PROSITE" id="PS00086">
    <property type="entry name" value="CYTOCHROME_P450"/>
    <property type="match status" value="1"/>
</dbReference>
<dbReference type="PANTHER" id="PTHR24287">
    <property type="entry name" value="P450, PUTATIVE (EUROFUNG)-RELATED"/>
    <property type="match status" value="1"/>
</dbReference>
<evidence type="ECO:0000313" key="11">
    <source>
        <dbReference type="Proteomes" id="UP001152300"/>
    </source>
</evidence>
<reference evidence="10" key="1">
    <citation type="submission" date="2022-11" db="EMBL/GenBank/DDBJ databases">
        <title>Genome Resource of Sclerotinia nivalis Strain SnTB1, a Plant Pathogen Isolated from American Ginseng.</title>
        <authorList>
            <person name="Fan S."/>
        </authorList>
    </citation>
    <scope>NUCLEOTIDE SEQUENCE</scope>
    <source>
        <strain evidence="10">SnTB1</strain>
    </source>
</reference>
<evidence type="ECO:0000256" key="3">
    <source>
        <dbReference type="ARBA" id="ARBA00022723"/>
    </source>
</evidence>
<evidence type="ECO:0000256" key="6">
    <source>
        <dbReference type="ARBA" id="ARBA00023026"/>
    </source>
</evidence>
<dbReference type="SUPFAM" id="SSF48264">
    <property type="entry name" value="Cytochrome P450"/>
    <property type="match status" value="1"/>
</dbReference>
<comment type="caution">
    <text evidence="10">The sequence shown here is derived from an EMBL/GenBank/DDBJ whole genome shotgun (WGS) entry which is preliminary data.</text>
</comment>
<dbReference type="InterPro" id="IPR036396">
    <property type="entry name" value="Cyt_P450_sf"/>
</dbReference>
<dbReference type="AlphaFoldDB" id="A0A9X0DE68"/>
<keyword evidence="7 9" id="KW-0503">Monooxygenase</keyword>
<dbReference type="Gene3D" id="1.10.630.10">
    <property type="entry name" value="Cytochrome P450"/>
    <property type="match status" value="1"/>
</dbReference>
<keyword evidence="11" id="KW-1185">Reference proteome</keyword>
<name>A0A9X0DE68_9HELO</name>
<keyword evidence="8 9" id="KW-0349">Heme</keyword>
<evidence type="ECO:0000256" key="2">
    <source>
        <dbReference type="ARBA" id="ARBA00010617"/>
    </source>
</evidence>
<dbReference type="InterPro" id="IPR017972">
    <property type="entry name" value="Cyt_P450_CS"/>
</dbReference>
<dbReference type="InterPro" id="IPR047146">
    <property type="entry name" value="Cyt_P450_E_CYP52_fungi"/>
</dbReference>
<evidence type="ECO:0000256" key="9">
    <source>
        <dbReference type="RuleBase" id="RU000461"/>
    </source>
</evidence>
<organism evidence="10 11">
    <name type="scientific">Sclerotinia nivalis</name>
    <dbReference type="NCBI Taxonomy" id="352851"/>
    <lineage>
        <taxon>Eukaryota</taxon>
        <taxon>Fungi</taxon>
        <taxon>Dikarya</taxon>
        <taxon>Ascomycota</taxon>
        <taxon>Pezizomycotina</taxon>
        <taxon>Leotiomycetes</taxon>
        <taxon>Helotiales</taxon>
        <taxon>Sclerotiniaceae</taxon>
        <taxon>Sclerotinia</taxon>
    </lineage>
</organism>
<keyword evidence="5 8" id="KW-0408">Iron</keyword>
<dbReference type="PRINTS" id="PR00463">
    <property type="entry name" value="EP450I"/>
</dbReference>
<keyword evidence="4 9" id="KW-0560">Oxidoreductase</keyword>
<evidence type="ECO:0000256" key="7">
    <source>
        <dbReference type="ARBA" id="ARBA00023033"/>
    </source>
</evidence>
<evidence type="ECO:0000256" key="4">
    <source>
        <dbReference type="ARBA" id="ARBA00023002"/>
    </source>
</evidence>
<dbReference type="GO" id="GO:0020037">
    <property type="term" value="F:heme binding"/>
    <property type="evidence" value="ECO:0007669"/>
    <property type="project" value="InterPro"/>
</dbReference>
<keyword evidence="6" id="KW-0843">Virulence</keyword>
<evidence type="ECO:0008006" key="12">
    <source>
        <dbReference type="Google" id="ProtNLM"/>
    </source>
</evidence>
<dbReference type="GO" id="GO:0016705">
    <property type="term" value="F:oxidoreductase activity, acting on paired donors, with incorporation or reduction of molecular oxygen"/>
    <property type="evidence" value="ECO:0007669"/>
    <property type="project" value="InterPro"/>
</dbReference>
<gene>
    <name evidence="10" type="ORF">OCU04_012486</name>
</gene>
<dbReference type="EMBL" id="JAPEIS010000016">
    <property type="protein sequence ID" value="KAJ8058292.1"/>
    <property type="molecule type" value="Genomic_DNA"/>
</dbReference>
<comment type="cofactor">
    <cofactor evidence="1 8">
        <name>heme</name>
        <dbReference type="ChEBI" id="CHEBI:30413"/>
    </cofactor>
</comment>
<evidence type="ECO:0000313" key="10">
    <source>
        <dbReference type="EMBL" id="KAJ8058292.1"/>
    </source>
</evidence>
<dbReference type="GO" id="GO:0005506">
    <property type="term" value="F:iron ion binding"/>
    <property type="evidence" value="ECO:0007669"/>
    <property type="project" value="InterPro"/>
</dbReference>
<dbReference type="PRINTS" id="PR00385">
    <property type="entry name" value="P450"/>
</dbReference>
<dbReference type="PANTHER" id="PTHR24287:SF18">
    <property type="entry name" value="CYTOCHROME P450 MONOOXYGENASE APDE-RELATED"/>
    <property type="match status" value="1"/>
</dbReference>
<sequence>MDINEVPANSSGIASSFKLRIAIVTFLIANLIYKYVKKRQQDNADRRFGAKHHCLPAHQRLPYKWPLALDIFKMQYEALMSGHLLKAQSEYIQKNSLAKTYEAKLLGRIGIFTTDPVNVQAIIVTHFEDYGLGSRREGFYPMIGEGIFTQDGEPWRHSRDVMRRQFVRMQYQDLKVFEGPVDTLLAELKSSARGIVDLQPFFFRFTLNTTTSLIFGEPFAGLDPAENEQFQIDFNYSGLITAMRVRLAEWHWLYNPTNYKQSCSMGKRYAMQYVDHALKDMNENGTEEASKRHPFIIDLYQELRDPVLLRDQLMNVLMAGRDTTACLMTWAFHLLIRHPEALARLRDEIISTTGESKVITRAQINKMTYLKYVLNETNRLYAVVPVNVRMATNTTFLPRGGGSDGLSPLLVPKGMGIVFSPYHMHRDPDIYGDDANEFRSERWEDDRLKNIGLGFMPFHGGPRICLGKDFALTEASYGIVRILQTFPDIHLPPSCEILPSGREKQALTLVLSSGEGCNVVLE</sequence>
<evidence type="ECO:0000256" key="5">
    <source>
        <dbReference type="ARBA" id="ARBA00023004"/>
    </source>
</evidence>
<proteinExistence type="inferred from homology"/>
<evidence type="ECO:0000256" key="8">
    <source>
        <dbReference type="PIRSR" id="PIRSR602401-1"/>
    </source>
</evidence>
<protein>
    <recommendedName>
        <fullName evidence="12">Cytochrome P450 alkane hydroxylase</fullName>
    </recommendedName>
</protein>
<comment type="similarity">
    <text evidence="2 9">Belongs to the cytochrome P450 family.</text>
</comment>
<dbReference type="OrthoDB" id="1470350at2759"/>
<dbReference type="Pfam" id="PF00067">
    <property type="entry name" value="p450"/>
    <property type="match status" value="1"/>
</dbReference>
<keyword evidence="3 8" id="KW-0479">Metal-binding</keyword>
<dbReference type="InterPro" id="IPR001128">
    <property type="entry name" value="Cyt_P450"/>
</dbReference>
<evidence type="ECO:0000256" key="1">
    <source>
        <dbReference type="ARBA" id="ARBA00001971"/>
    </source>
</evidence>